<gene>
    <name evidence="4" type="ORF">FC093_03800</name>
</gene>
<organism evidence="4 5">
    <name type="scientific">Ilyomonas limi</name>
    <dbReference type="NCBI Taxonomy" id="2575867"/>
    <lineage>
        <taxon>Bacteria</taxon>
        <taxon>Pseudomonadati</taxon>
        <taxon>Bacteroidota</taxon>
        <taxon>Chitinophagia</taxon>
        <taxon>Chitinophagales</taxon>
        <taxon>Chitinophagaceae</taxon>
        <taxon>Ilyomonas</taxon>
    </lineage>
</organism>
<proteinExistence type="predicted"/>
<dbReference type="InterPro" id="IPR036869">
    <property type="entry name" value="J_dom_sf"/>
</dbReference>
<sequence length="212" mass="24797">MAQKNYYQLLHVHPQATAQEIKAAYRKLAFKYHPDRNKGDGLTEAVLKEINEAYSVLSNPEKRKFYNASIAVNTPYYKRQAPVTPQTILQNAIKLKQFVESSNAFNINQDMVFHKVQILLSDYHLNVLLLENNTSLIHQFIQQILICLQPLPSKNIQSFRTPLQKLAAKNEVVIKEIQTFYQHKKEEAFWQRYKIVIVFIIALLLCLLMYFL</sequence>
<dbReference type="PRINTS" id="PR00625">
    <property type="entry name" value="JDOMAIN"/>
</dbReference>
<dbReference type="PANTHER" id="PTHR44360">
    <property type="entry name" value="DNAJ HOMOLOG SUBFAMILY B MEMBER 9"/>
    <property type="match status" value="1"/>
</dbReference>
<dbReference type="InterPro" id="IPR001623">
    <property type="entry name" value="DnaJ_domain"/>
</dbReference>
<name>A0A4U3L709_9BACT</name>
<dbReference type="CDD" id="cd06257">
    <property type="entry name" value="DnaJ"/>
    <property type="match status" value="1"/>
</dbReference>
<dbReference type="GO" id="GO:0036503">
    <property type="term" value="P:ERAD pathway"/>
    <property type="evidence" value="ECO:0007669"/>
    <property type="project" value="TreeGrafter"/>
</dbReference>
<dbReference type="OrthoDB" id="9779622at2"/>
<dbReference type="SUPFAM" id="SSF46565">
    <property type="entry name" value="Chaperone J-domain"/>
    <property type="match status" value="1"/>
</dbReference>
<dbReference type="PROSITE" id="PS50076">
    <property type="entry name" value="DNAJ_2"/>
    <property type="match status" value="1"/>
</dbReference>
<dbReference type="EMBL" id="SZQL01000002">
    <property type="protein sequence ID" value="TKK70830.1"/>
    <property type="molecule type" value="Genomic_DNA"/>
</dbReference>
<dbReference type="PANTHER" id="PTHR44360:SF1">
    <property type="entry name" value="DNAJ HOMOLOG SUBFAMILY B MEMBER 9"/>
    <property type="match status" value="1"/>
</dbReference>
<dbReference type="RefSeq" id="WP_137260429.1">
    <property type="nucleotide sequence ID" value="NZ_SZQL01000002.1"/>
</dbReference>
<evidence type="ECO:0000259" key="3">
    <source>
        <dbReference type="PROSITE" id="PS50076"/>
    </source>
</evidence>
<keyword evidence="5" id="KW-1185">Reference proteome</keyword>
<accession>A0A4U3L709</accession>
<dbReference type="InterPro" id="IPR051948">
    <property type="entry name" value="Hsp70_co-chaperone_J-domain"/>
</dbReference>
<dbReference type="Gene3D" id="1.10.287.110">
    <property type="entry name" value="DnaJ domain"/>
    <property type="match status" value="1"/>
</dbReference>
<keyword evidence="2" id="KW-0812">Transmembrane</keyword>
<feature type="domain" description="J" evidence="3">
    <location>
        <begin position="5"/>
        <end position="70"/>
    </location>
</feature>
<evidence type="ECO:0000313" key="5">
    <source>
        <dbReference type="Proteomes" id="UP000305848"/>
    </source>
</evidence>
<keyword evidence="2" id="KW-0472">Membrane</keyword>
<keyword evidence="1" id="KW-0143">Chaperone</keyword>
<reference evidence="4 5" key="1">
    <citation type="submission" date="2019-05" db="EMBL/GenBank/DDBJ databases">
        <title>Panacibacter sp. strain 17mud1-8 Genome sequencing and assembly.</title>
        <authorList>
            <person name="Chhetri G."/>
        </authorList>
    </citation>
    <scope>NUCLEOTIDE SEQUENCE [LARGE SCALE GENOMIC DNA]</scope>
    <source>
        <strain evidence="4 5">17mud1-8</strain>
    </source>
</reference>
<feature type="transmembrane region" description="Helical" evidence="2">
    <location>
        <begin position="193"/>
        <end position="211"/>
    </location>
</feature>
<protein>
    <recommendedName>
        <fullName evidence="3">J domain-containing protein</fullName>
    </recommendedName>
</protein>
<dbReference type="Proteomes" id="UP000305848">
    <property type="component" value="Unassembled WGS sequence"/>
</dbReference>
<evidence type="ECO:0000256" key="2">
    <source>
        <dbReference type="SAM" id="Phobius"/>
    </source>
</evidence>
<dbReference type="Pfam" id="PF00226">
    <property type="entry name" value="DnaJ"/>
    <property type="match status" value="1"/>
</dbReference>
<dbReference type="GO" id="GO:0051087">
    <property type="term" value="F:protein-folding chaperone binding"/>
    <property type="evidence" value="ECO:0007669"/>
    <property type="project" value="TreeGrafter"/>
</dbReference>
<dbReference type="SMART" id="SM00271">
    <property type="entry name" value="DnaJ"/>
    <property type="match status" value="1"/>
</dbReference>
<dbReference type="GO" id="GO:0051787">
    <property type="term" value="F:misfolded protein binding"/>
    <property type="evidence" value="ECO:0007669"/>
    <property type="project" value="TreeGrafter"/>
</dbReference>
<keyword evidence="2" id="KW-1133">Transmembrane helix</keyword>
<evidence type="ECO:0000256" key="1">
    <source>
        <dbReference type="ARBA" id="ARBA00023186"/>
    </source>
</evidence>
<dbReference type="AlphaFoldDB" id="A0A4U3L709"/>
<evidence type="ECO:0000313" key="4">
    <source>
        <dbReference type="EMBL" id="TKK70830.1"/>
    </source>
</evidence>
<comment type="caution">
    <text evidence="4">The sequence shown here is derived from an EMBL/GenBank/DDBJ whole genome shotgun (WGS) entry which is preliminary data.</text>
</comment>